<sequence>MAEVDYTRRSAHLRMSLYYIAFFSVYGIAIPLWPRWLEHYISVEYVGVVMGAAYWAKLIFVPVTSWIADVTGNRRNILIALALFLVTTLIILPNVEGWLFYALIWGAAGAALSSAVPLSDGLTLRAQQTVGLDFGKARLWGSMSFIAFSLLVGSAADYFGINAIYVGMLLTAAFLLLASLMLPAIRTEPDKGKSPFFKPLVLPNFPLFVITVSLLLSTHAGLYGFSAIHWANLGYSNAEITLFWVIGVVAEIGMFAISGRLIARFGATPMIAVSALGGMVRWVLIAVSSSPIVLGFAQTLHALTFALLYMSFIGYIGKRVPPAISASAQGLYDSLAMGIFFGIFTIAAGWLHQRDGSYSFLFMAFLSTIGLILALVLWRQVRRHDRLASNS</sequence>
<name>A0A6L8W286_9PROT</name>
<dbReference type="PIRSF" id="PIRSF004925">
    <property type="entry name" value="HcaT"/>
    <property type="match status" value="1"/>
</dbReference>
<keyword evidence="3" id="KW-1003">Cell membrane</keyword>
<accession>A0A6L8W286</accession>
<evidence type="ECO:0000259" key="9">
    <source>
        <dbReference type="Pfam" id="PF12832"/>
    </source>
</evidence>
<evidence type="ECO:0000256" key="6">
    <source>
        <dbReference type="ARBA" id="ARBA00022989"/>
    </source>
</evidence>
<evidence type="ECO:0000256" key="2">
    <source>
        <dbReference type="ARBA" id="ARBA00022448"/>
    </source>
</evidence>
<dbReference type="Proteomes" id="UP000476030">
    <property type="component" value="Unassembled WGS sequence"/>
</dbReference>
<dbReference type="GO" id="GO:0005886">
    <property type="term" value="C:plasma membrane"/>
    <property type="evidence" value="ECO:0007669"/>
    <property type="project" value="UniProtKB-SubCell"/>
</dbReference>
<feature type="transmembrane region" description="Helical" evidence="8">
    <location>
        <begin position="270"/>
        <end position="294"/>
    </location>
</feature>
<dbReference type="Pfam" id="PF12832">
    <property type="entry name" value="MFS_1_like"/>
    <property type="match status" value="1"/>
</dbReference>
<feature type="domain" description="Major facilitator superfamily associated" evidence="9">
    <location>
        <begin position="12"/>
        <end position="357"/>
    </location>
</feature>
<comment type="subcellular location">
    <subcellularLocation>
        <location evidence="1">Cell inner membrane</location>
        <topology evidence="1">Multi-pass membrane protein</topology>
    </subcellularLocation>
</comment>
<keyword evidence="6 8" id="KW-1133">Transmembrane helix</keyword>
<dbReference type="InterPro" id="IPR036259">
    <property type="entry name" value="MFS_trans_sf"/>
</dbReference>
<feature type="transmembrane region" description="Helical" evidence="8">
    <location>
        <begin position="75"/>
        <end position="92"/>
    </location>
</feature>
<evidence type="ECO:0000256" key="7">
    <source>
        <dbReference type="ARBA" id="ARBA00023136"/>
    </source>
</evidence>
<dbReference type="NCBIfam" id="NF037955">
    <property type="entry name" value="mfs"/>
    <property type="match status" value="1"/>
</dbReference>
<feature type="transmembrane region" description="Helical" evidence="8">
    <location>
        <begin position="330"/>
        <end position="351"/>
    </location>
</feature>
<feature type="transmembrane region" description="Helical" evidence="8">
    <location>
        <begin position="16"/>
        <end position="33"/>
    </location>
</feature>
<gene>
    <name evidence="10" type="ORF">GQE98_00715</name>
</gene>
<dbReference type="EMBL" id="WTUW01000001">
    <property type="protein sequence ID" value="MZR29146.1"/>
    <property type="molecule type" value="Genomic_DNA"/>
</dbReference>
<protein>
    <submittedName>
        <fullName evidence="10">MFS transporter</fullName>
    </submittedName>
</protein>
<evidence type="ECO:0000256" key="4">
    <source>
        <dbReference type="ARBA" id="ARBA00022519"/>
    </source>
</evidence>
<dbReference type="SUPFAM" id="SSF103473">
    <property type="entry name" value="MFS general substrate transporter"/>
    <property type="match status" value="1"/>
</dbReference>
<dbReference type="RefSeq" id="WP_161313637.1">
    <property type="nucleotide sequence ID" value="NZ_WTUW01000001.1"/>
</dbReference>
<feature type="transmembrane region" description="Helical" evidence="8">
    <location>
        <begin position="205"/>
        <end position="230"/>
    </location>
</feature>
<evidence type="ECO:0000256" key="8">
    <source>
        <dbReference type="SAM" id="Phobius"/>
    </source>
</evidence>
<keyword evidence="11" id="KW-1185">Reference proteome</keyword>
<feature type="transmembrane region" description="Helical" evidence="8">
    <location>
        <begin position="300"/>
        <end position="318"/>
    </location>
</feature>
<organism evidence="10 11">
    <name type="scientific">Sneathiella litorea</name>
    <dbReference type="NCBI Taxonomy" id="2606216"/>
    <lineage>
        <taxon>Bacteria</taxon>
        <taxon>Pseudomonadati</taxon>
        <taxon>Pseudomonadota</taxon>
        <taxon>Alphaproteobacteria</taxon>
        <taxon>Sneathiellales</taxon>
        <taxon>Sneathiellaceae</taxon>
        <taxon>Sneathiella</taxon>
    </lineage>
</organism>
<keyword evidence="4" id="KW-0997">Cell inner membrane</keyword>
<feature type="transmembrane region" description="Helical" evidence="8">
    <location>
        <begin position="242"/>
        <end position="263"/>
    </location>
</feature>
<keyword evidence="7 8" id="KW-0472">Membrane</keyword>
<dbReference type="GO" id="GO:0015528">
    <property type="term" value="F:lactose:proton symporter activity"/>
    <property type="evidence" value="ECO:0007669"/>
    <property type="project" value="TreeGrafter"/>
</dbReference>
<dbReference type="InterPro" id="IPR024989">
    <property type="entry name" value="MFS_assoc_dom"/>
</dbReference>
<evidence type="ECO:0000256" key="5">
    <source>
        <dbReference type="ARBA" id="ARBA00022692"/>
    </source>
</evidence>
<reference evidence="10 11" key="1">
    <citation type="submission" date="2019-12" db="EMBL/GenBank/DDBJ databases">
        <title>Snethiella sp. nov. sp. isolated from sea sand.</title>
        <authorList>
            <person name="Kim J."/>
            <person name="Jeong S.E."/>
            <person name="Jung H.S."/>
            <person name="Jeon C.O."/>
        </authorList>
    </citation>
    <scope>NUCLEOTIDE SEQUENCE [LARGE SCALE GENOMIC DNA]</scope>
    <source>
        <strain evidence="10 11">DP05</strain>
    </source>
</reference>
<feature type="transmembrane region" description="Helical" evidence="8">
    <location>
        <begin position="139"/>
        <end position="156"/>
    </location>
</feature>
<dbReference type="PANTHER" id="PTHR23522">
    <property type="entry name" value="BLL5896 PROTEIN"/>
    <property type="match status" value="1"/>
</dbReference>
<keyword evidence="5 8" id="KW-0812">Transmembrane</keyword>
<keyword evidence="2" id="KW-0813">Transport</keyword>
<proteinExistence type="predicted"/>
<comment type="caution">
    <text evidence="10">The sequence shown here is derived from an EMBL/GenBank/DDBJ whole genome shotgun (WGS) entry which is preliminary data.</text>
</comment>
<evidence type="ECO:0000313" key="11">
    <source>
        <dbReference type="Proteomes" id="UP000476030"/>
    </source>
</evidence>
<dbReference type="PANTHER" id="PTHR23522:SF10">
    <property type="entry name" value="3-PHENYLPROPIONIC ACID TRANSPORTER-RELATED"/>
    <property type="match status" value="1"/>
</dbReference>
<dbReference type="AlphaFoldDB" id="A0A6L8W286"/>
<evidence type="ECO:0000256" key="3">
    <source>
        <dbReference type="ARBA" id="ARBA00022475"/>
    </source>
</evidence>
<evidence type="ECO:0000256" key="1">
    <source>
        <dbReference type="ARBA" id="ARBA00004429"/>
    </source>
</evidence>
<feature type="transmembrane region" description="Helical" evidence="8">
    <location>
        <begin position="357"/>
        <end position="378"/>
    </location>
</feature>
<evidence type="ECO:0000313" key="10">
    <source>
        <dbReference type="EMBL" id="MZR29146.1"/>
    </source>
</evidence>
<dbReference type="GO" id="GO:0030395">
    <property type="term" value="F:lactose binding"/>
    <property type="evidence" value="ECO:0007669"/>
    <property type="project" value="TreeGrafter"/>
</dbReference>
<dbReference type="Gene3D" id="1.20.1250.20">
    <property type="entry name" value="MFS general substrate transporter like domains"/>
    <property type="match status" value="2"/>
</dbReference>
<feature type="transmembrane region" description="Helical" evidence="8">
    <location>
        <begin position="162"/>
        <end position="185"/>
    </location>
</feature>
<dbReference type="InterPro" id="IPR026032">
    <property type="entry name" value="HcaT-like"/>
</dbReference>
<feature type="transmembrane region" description="Helical" evidence="8">
    <location>
        <begin position="45"/>
        <end position="68"/>
    </location>
</feature>